<organism evidence="12 13">
    <name type="scientific">Phoenix dactylifera</name>
    <name type="common">Date palm</name>
    <dbReference type="NCBI Taxonomy" id="42345"/>
    <lineage>
        <taxon>Eukaryota</taxon>
        <taxon>Viridiplantae</taxon>
        <taxon>Streptophyta</taxon>
        <taxon>Embryophyta</taxon>
        <taxon>Tracheophyta</taxon>
        <taxon>Spermatophyta</taxon>
        <taxon>Magnoliopsida</taxon>
        <taxon>Liliopsida</taxon>
        <taxon>Arecaceae</taxon>
        <taxon>Coryphoideae</taxon>
        <taxon>Phoeniceae</taxon>
        <taxon>Phoenix</taxon>
    </lineage>
</organism>
<dbReference type="PANTHER" id="PTHR45900">
    <property type="entry name" value="RECA"/>
    <property type="match status" value="1"/>
</dbReference>
<evidence type="ECO:0000256" key="4">
    <source>
        <dbReference type="ARBA" id="ARBA00023125"/>
    </source>
</evidence>
<evidence type="ECO:0000256" key="8">
    <source>
        <dbReference type="RuleBase" id="RU004527"/>
    </source>
</evidence>
<dbReference type="Pfam" id="PF00154">
    <property type="entry name" value="RecA_N"/>
    <property type="match status" value="1"/>
</dbReference>
<evidence type="ECO:0000256" key="7">
    <source>
        <dbReference type="RuleBase" id="RU003422"/>
    </source>
</evidence>
<dbReference type="AlphaFoldDB" id="A0A8B8ZBS7"/>
<dbReference type="GO" id="GO:0006310">
    <property type="term" value="P:DNA recombination"/>
    <property type="evidence" value="ECO:0007669"/>
    <property type="project" value="UniProtKB-KW"/>
</dbReference>
<sequence>MASNLFRLVRRPGSIYRQGFMGSTFQFCNFSARGRRKSKSGGSESSMENLSKKDLALQQALDHITASFGKGAIMWLGRSHAPREIPVVSTGSFSLDLALGIGGLPKGRVVEIYGPEASGKTTLALHVIAEAQKTGGYCAFVDAEHALDPALAESIGVKIDNLLLSQPDCGEQALSLIDTLIRSGSIDVVVLDSVAALVPKSELDGEMGDAHMALQARLMSQALRKLSHSLSLSQTILVFINQVRSKLSTFGGFGGPTEVTSGGNALKFYASVRLNIKRIGLVKKGEETVGSQVLVKIVKNKHAPPFKTAQFELEFGKGISRDSEIIELGCKHKFITKGGGAYYSFNGHSFCGKDAIKHYFAENEGVREELMMKLKEKLLHATEKKHERESEVPDGDPAEEIVTSDTTDEEVVTAVEA</sequence>
<dbReference type="SUPFAM" id="SSF54752">
    <property type="entry name" value="RecA protein, C-terminal domain"/>
    <property type="match status" value="1"/>
</dbReference>
<dbReference type="SMART" id="SM00382">
    <property type="entry name" value="AAA"/>
    <property type="match status" value="1"/>
</dbReference>
<dbReference type="PROSITE" id="PS50162">
    <property type="entry name" value="RECA_2"/>
    <property type="match status" value="1"/>
</dbReference>
<keyword evidence="4 8" id="KW-0238">DNA-binding</keyword>
<dbReference type="InterPro" id="IPR023400">
    <property type="entry name" value="RecA_C_sf"/>
</dbReference>
<evidence type="ECO:0000256" key="6">
    <source>
        <dbReference type="ARBA" id="ARBA00056887"/>
    </source>
</evidence>
<dbReference type="GeneID" id="103723937"/>
<dbReference type="PROSITE" id="PS00321">
    <property type="entry name" value="RECA_1"/>
    <property type="match status" value="1"/>
</dbReference>
<feature type="region of interest" description="Disordered" evidence="9">
    <location>
        <begin position="382"/>
        <end position="417"/>
    </location>
</feature>
<dbReference type="GO" id="GO:0003697">
    <property type="term" value="F:single-stranded DNA binding"/>
    <property type="evidence" value="ECO:0007669"/>
    <property type="project" value="InterPro"/>
</dbReference>
<proteinExistence type="inferred from homology"/>
<evidence type="ECO:0000256" key="5">
    <source>
        <dbReference type="ARBA" id="ARBA00023172"/>
    </source>
</evidence>
<reference evidence="12" key="1">
    <citation type="journal article" date="2019" name="Nat. Commun.">
        <title>Genome-wide association mapping of date palm fruit traits.</title>
        <authorList>
            <person name="Hazzouri K.M."/>
            <person name="Gros-Balthazard M."/>
            <person name="Flowers J.M."/>
            <person name="Copetti D."/>
            <person name="Lemansour A."/>
            <person name="Lebrun M."/>
            <person name="Masmoudi K."/>
            <person name="Ferrand S."/>
            <person name="Dhar M.I."/>
            <person name="Fresquez Z.A."/>
            <person name="Rosas U."/>
            <person name="Zhang J."/>
            <person name="Talag J."/>
            <person name="Lee S."/>
            <person name="Kudrna D."/>
            <person name="Powell R.F."/>
            <person name="Leitch I.J."/>
            <person name="Krueger R.R."/>
            <person name="Wing R.A."/>
            <person name="Amiri K.M.A."/>
            <person name="Purugganan M.D."/>
        </authorList>
    </citation>
    <scope>NUCLEOTIDE SEQUENCE [LARGE SCALE GENOMIC DNA]</scope>
    <source>
        <strain evidence="12">cv. Khalas</strain>
    </source>
</reference>
<comment type="similarity">
    <text evidence="1 7">Belongs to the RecA family.</text>
</comment>
<dbReference type="HAMAP" id="MF_00268">
    <property type="entry name" value="RecA"/>
    <property type="match status" value="1"/>
</dbReference>
<dbReference type="InterPro" id="IPR013765">
    <property type="entry name" value="DNA_recomb/repair_RecA"/>
</dbReference>
<dbReference type="NCBIfam" id="TIGR02012">
    <property type="entry name" value="tigrfam_recA"/>
    <property type="match status" value="1"/>
</dbReference>
<dbReference type="Proteomes" id="UP000228380">
    <property type="component" value="Chromosome 17"/>
</dbReference>
<feature type="compositionally biased region" description="Basic and acidic residues" evidence="9">
    <location>
        <begin position="382"/>
        <end position="391"/>
    </location>
</feature>
<accession>A0A8B8ZBS7</accession>
<dbReference type="OrthoDB" id="5957327at2759"/>
<keyword evidence="8" id="KW-0227">DNA damage</keyword>
<dbReference type="InterPro" id="IPR027417">
    <property type="entry name" value="P-loop_NTPase"/>
</dbReference>
<dbReference type="InterPro" id="IPR003593">
    <property type="entry name" value="AAA+_ATPase"/>
</dbReference>
<evidence type="ECO:0000256" key="1">
    <source>
        <dbReference type="ARBA" id="ARBA00009391"/>
    </source>
</evidence>
<dbReference type="CDD" id="cd00983">
    <property type="entry name" value="RecA"/>
    <property type="match status" value="1"/>
</dbReference>
<keyword evidence="5 8" id="KW-0233">DNA recombination</keyword>
<evidence type="ECO:0000259" key="11">
    <source>
        <dbReference type="PROSITE" id="PS50163"/>
    </source>
</evidence>
<gene>
    <name evidence="13" type="primary">LOC103723937</name>
</gene>
<dbReference type="GO" id="GO:0006281">
    <property type="term" value="P:DNA repair"/>
    <property type="evidence" value="ECO:0007669"/>
    <property type="project" value="InterPro"/>
</dbReference>
<protein>
    <submittedName>
        <fullName evidence="13">DNA repair protein recA homolog 3, mitochondrial</fullName>
    </submittedName>
</protein>
<reference evidence="13" key="2">
    <citation type="submission" date="2025-08" db="UniProtKB">
        <authorList>
            <consortium name="RefSeq"/>
        </authorList>
    </citation>
    <scope>IDENTIFICATION</scope>
    <source>
        <tissue evidence="13">Young leaves</tissue>
    </source>
</reference>
<dbReference type="Gene3D" id="3.40.50.300">
    <property type="entry name" value="P-loop containing nucleotide triphosphate hydrolases"/>
    <property type="match status" value="1"/>
</dbReference>
<dbReference type="InterPro" id="IPR020584">
    <property type="entry name" value="DNA_recomb/repair_RecA_CS"/>
</dbReference>
<dbReference type="GO" id="GO:0140664">
    <property type="term" value="F:ATP-dependent DNA damage sensor activity"/>
    <property type="evidence" value="ECO:0007669"/>
    <property type="project" value="InterPro"/>
</dbReference>
<dbReference type="FunFam" id="3.40.50.300:FF:000087">
    <property type="entry name" value="Recombinase RecA"/>
    <property type="match status" value="1"/>
</dbReference>
<feature type="domain" description="RecA family profile 2" evidence="11">
    <location>
        <begin position="253"/>
        <end position="324"/>
    </location>
</feature>
<dbReference type="RefSeq" id="XP_038970747.1">
    <property type="nucleotide sequence ID" value="XM_039114819.1"/>
</dbReference>
<feature type="domain" description="RecA family profile 1" evidence="10">
    <location>
        <begin position="84"/>
        <end position="243"/>
    </location>
</feature>
<dbReference type="SUPFAM" id="SSF52540">
    <property type="entry name" value="P-loop containing nucleoside triphosphate hydrolases"/>
    <property type="match status" value="1"/>
</dbReference>
<dbReference type="GO" id="GO:0005524">
    <property type="term" value="F:ATP binding"/>
    <property type="evidence" value="ECO:0007669"/>
    <property type="project" value="UniProtKB-KW"/>
</dbReference>
<evidence type="ECO:0000256" key="9">
    <source>
        <dbReference type="SAM" id="MobiDB-lite"/>
    </source>
</evidence>
<evidence type="ECO:0000313" key="12">
    <source>
        <dbReference type="Proteomes" id="UP000228380"/>
    </source>
</evidence>
<name>A0A8B8ZBS7_PHODC</name>
<dbReference type="Pfam" id="PF21096">
    <property type="entry name" value="RecA_C"/>
    <property type="match status" value="1"/>
</dbReference>
<dbReference type="InterPro" id="IPR049261">
    <property type="entry name" value="RecA-like_C"/>
</dbReference>
<dbReference type="PANTHER" id="PTHR45900:SF6">
    <property type="entry name" value="DNA REPAIR PROTEIN RECA HOMOLOG 3, MITOCHONDRIAL-RELATED"/>
    <property type="match status" value="1"/>
</dbReference>
<evidence type="ECO:0000256" key="3">
    <source>
        <dbReference type="ARBA" id="ARBA00022840"/>
    </source>
</evidence>
<comment type="function">
    <text evidence="6">Involved in recombination ability and DNA strand transfer activity.</text>
</comment>
<dbReference type="InterPro" id="IPR020587">
    <property type="entry name" value="RecA_monomer-monomer_interface"/>
</dbReference>
<keyword evidence="12" id="KW-1185">Reference proteome</keyword>
<dbReference type="InterPro" id="IPR049428">
    <property type="entry name" value="RecA-like_N"/>
</dbReference>
<dbReference type="PRINTS" id="PR00142">
    <property type="entry name" value="RECA"/>
</dbReference>
<evidence type="ECO:0000313" key="13">
    <source>
        <dbReference type="RefSeq" id="XP_038970747.1"/>
    </source>
</evidence>
<dbReference type="KEGG" id="pda:103723937"/>
<keyword evidence="2 7" id="KW-0547">Nucleotide-binding</keyword>
<keyword evidence="3 7" id="KW-0067">ATP-binding</keyword>
<evidence type="ECO:0000256" key="2">
    <source>
        <dbReference type="ARBA" id="ARBA00022741"/>
    </source>
</evidence>
<dbReference type="PROSITE" id="PS50163">
    <property type="entry name" value="RECA_3"/>
    <property type="match status" value="1"/>
</dbReference>
<dbReference type="InterPro" id="IPR020588">
    <property type="entry name" value="RecA_ATP-bd"/>
</dbReference>
<evidence type="ECO:0000259" key="10">
    <source>
        <dbReference type="PROSITE" id="PS50162"/>
    </source>
</evidence>